<evidence type="ECO:0000256" key="1">
    <source>
        <dbReference type="SAM" id="MobiDB-lite"/>
    </source>
</evidence>
<accession>A0A9E1GK35</accession>
<dbReference type="Proteomes" id="UP000811365">
    <property type="component" value="Unassembled WGS sequence"/>
</dbReference>
<reference evidence="2" key="1">
    <citation type="submission" date="2021-02" db="EMBL/GenBank/DDBJ databases">
        <title>Infant gut strain persistence is associated with maternal origin, phylogeny, and functional potential including surface adhesion and iron acquisition.</title>
        <authorList>
            <person name="Lou Y.C."/>
        </authorList>
    </citation>
    <scope>NUCLEOTIDE SEQUENCE</scope>
    <source>
        <strain evidence="2">L2_039_000G1_dasL2_039_000G1_maxbin2.maxbin.077</strain>
    </source>
</reference>
<proteinExistence type="predicted"/>
<evidence type="ECO:0000313" key="3">
    <source>
        <dbReference type="Proteomes" id="UP000811365"/>
    </source>
</evidence>
<dbReference type="AlphaFoldDB" id="A0A9E1GK35"/>
<dbReference type="EMBL" id="JAGZYH010000019">
    <property type="protein sequence ID" value="MBS6621788.1"/>
    <property type="molecule type" value="Genomic_DNA"/>
</dbReference>
<organism evidence="2 3">
    <name type="scientific">Faecalibacterium prausnitzii</name>
    <dbReference type="NCBI Taxonomy" id="853"/>
    <lineage>
        <taxon>Bacteria</taxon>
        <taxon>Bacillati</taxon>
        <taxon>Bacillota</taxon>
        <taxon>Clostridia</taxon>
        <taxon>Eubacteriales</taxon>
        <taxon>Oscillospiraceae</taxon>
        <taxon>Faecalibacterium</taxon>
    </lineage>
</organism>
<gene>
    <name evidence="2" type="ORF">KH315_06435</name>
</gene>
<sequence>MAYGTVNVGQAQNKDYIEESQKGKPNGVASLGPDGKVPEAQLPEMDVSQTLAQAELKDPPVDGDGVLVTDSAAGNATKRVLWSRIKAALKGYFDPLYAAKSHTHAWGTVTEKPETFPPAAHKHSAADVTPEVVTAVVG</sequence>
<evidence type="ECO:0000313" key="2">
    <source>
        <dbReference type="EMBL" id="MBS6621788.1"/>
    </source>
</evidence>
<name>A0A9E1GK35_9FIRM</name>
<comment type="caution">
    <text evidence="2">The sequence shown here is derived from an EMBL/GenBank/DDBJ whole genome shotgun (WGS) entry which is preliminary data.</text>
</comment>
<protein>
    <submittedName>
        <fullName evidence="2">Uncharacterized protein</fullName>
    </submittedName>
</protein>
<feature type="region of interest" description="Disordered" evidence="1">
    <location>
        <begin position="1"/>
        <end position="40"/>
    </location>
</feature>